<reference evidence="3 5" key="1">
    <citation type="submission" date="2015-02" db="EMBL/GenBank/DDBJ databases">
        <authorList>
            <person name="Chooi Y.-H."/>
        </authorList>
    </citation>
    <scope>NUCLEOTIDE SEQUENCE [LARGE SCALE GENOMIC DNA]</scope>
    <source>
        <strain evidence="3">E3</strain>
    </source>
</reference>
<feature type="signal peptide" evidence="2">
    <location>
        <begin position="1"/>
        <end position="18"/>
    </location>
</feature>
<evidence type="ECO:0000313" key="4">
    <source>
        <dbReference type="EMBL" id="SPR00644.1"/>
    </source>
</evidence>
<gene>
    <name evidence="3" type="ORF">PBRA_005417</name>
    <name evidence="4" type="ORF">PLBR_LOCUS7859</name>
</gene>
<sequence>MRTRALTMSLVLFVFVVAVDRAVSYGDHHGHHGDLEDNALFSDHEWHADGDDHHFDEGEHRKEGIGKDKVKLMTTATISATVTGTDSHSHNHAHSINHMTEHHSHSHSDDHHDEAHSDASDEHGFDDEEDGHGW</sequence>
<feature type="region of interest" description="Disordered" evidence="1">
    <location>
        <begin position="98"/>
        <end position="134"/>
    </location>
</feature>
<feature type="compositionally biased region" description="Basic and acidic residues" evidence="1">
    <location>
        <begin position="99"/>
        <end position="123"/>
    </location>
</feature>
<reference evidence="4 6" key="2">
    <citation type="submission" date="2018-03" db="EMBL/GenBank/DDBJ databases">
        <authorList>
            <person name="Fogelqvist J."/>
        </authorList>
    </citation>
    <scope>NUCLEOTIDE SEQUENCE [LARGE SCALE GENOMIC DNA]</scope>
</reference>
<accession>A0A0G4INC3</accession>
<dbReference type="AlphaFoldDB" id="A0A0G4INC3"/>
<feature type="chain" id="PRO_5035990708" evidence="2">
    <location>
        <begin position="19"/>
        <end position="134"/>
    </location>
</feature>
<evidence type="ECO:0000313" key="6">
    <source>
        <dbReference type="Proteomes" id="UP000290189"/>
    </source>
</evidence>
<dbReference type="EMBL" id="CDSF01000076">
    <property type="protein sequence ID" value="CEO96813.1"/>
    <property type="molecule type" value="Genomic_DNA"/>
</dbReference>
<organism evidence="3 5">
    <name type="scientific">Plasmodiophora brassicae</name>
    <name type="common">Clubroot disease agent</name>
    <dbReference type="NCBI Taxonomy" id="37360"/>
    <lineage>
        <taxon>Eukaryota</taxon>
        <taxon>Sar</taxon>
        <taxon>Rhizaria</taxon>
        <taxon>Endomyxa</taxon>
        <taxon>Phytomyxea</taxon>
        <taxon>Plasmodiophorida</taxon>
        <taxon>Plasmodiophoridae</taxon>
        <taxon>Plasmodiophora</taxon>
    </lineage>
</organism>
<keyword evidence="4" id="KW-0496">Mitochondrion</keyword>
<name>A0A0G4INC3_PLABS</name>
<keyword evidence="5" id="KW-1185">Reference proteome</keyword>
<geneLocation type="mitochondrion" evidence="4"/>
<proteinExistence type="predicted"/>
<evidence type="ECO:0000256" key="2">
    <source>
        <dbReference type="SAM" id="SignalP"/>
    </source>
</evidence>
<keyword evidence="2" id="KW-0732">Signal</keyword>
<dbReference type="Proteomes" id="UP000290189">
    <property type="component" value="Unassembled WGS sequence"/>
</dbReference>
<evidence type="ECO:0000256" key="1">
    <source>
        <dbReference type="SAM" id="MobiDB-lite"/>
    </source>
</evidence>
<dbReference type="Proteomes" id="UP000039324">
    <property type="component" value="Unassembled WGS sequence"/>
</dbReference>
<feature type="compositionally biased region" description="Acidic residues" evidence="1">
    <location>
        <begin position="124"/>
        <end position="134"/>
    </location>
</feature>
<protein>
    <submittedName>
        <fullName evidence="3">Uncharacterized protein</fullName>
    </submittedName>
</protein>
<dbReference type="EMBL" id="OVEO01000015">
    <property type="protein sequence ID" value="SPR00644.1"/>
    <property type="molecule type" value="Genomic_DNA"/>
</dbReference>
<evidence type="ECO:0000313" key="5">
    <source>
        <dbReference type="Proteomes" id="UP000039324"/>
    </source>
</evidence>
<evidence type="ECO:0000313" key="3">
    <source>
        <dbReference type="EMBL" id="CEO96813.1"/>
    </source>
</evidence>